<accession>A0A318JLK1</accession>
<proteinExistence type="predicted"/>
<dbReference type="EMBL" id="QJJY01000001">
    <property type="protein sequence ID" value="PXX41122.1"/>
    <property type="molecule type" value="Genomic_DNA"/>
</dbReference>
<keyword evidence="1" id="KW-1133">Transmembrane helix</keyword>
<dbReference type="AlphaFoldDB" id="A0A318JLK1"/>
<sequence>MRAPLQSIRKVDDNDLLIRACGRAYAGLAAICCVLIVVSLTVQFGDVIARSV</sequence>
<reference evidence="2 3" key="1">
    <citation type="submission" date="2018-05" db="EMBL/GenBank/DDBJ databases">
        <title>Comparative genomics of bacterial root endophytes of switchgrass collected from native prairies over two seasons.</title>
        <authorList>
            <person name="Tang Y."/>
        </authorList>
    </citation>
    <scope>NUCLEOTIDE SEQUENCE [LARGE SCALE GENOMIC DNA]</scope>
    <source>
        <strain evidence="2 3">NFIX32</strain>
    </source>
</reference>
<evidence type="ECO:0000313" key="2">
    <source>
        <dbReference type="EMBL" id="PXX41122.1"/>
    </source>
</evidence>
<evidence type="ECO:0000256" key="1">
    <source>
        <dbReference type="SAM" id="Phobius"/>
    </source>
</evidence>
<comment type="caution">
    <text evidence="2">The sequence shown here is derived from an EMBL/GenBank/DDBJ whole genome shotgun (WGS) entry which is preliminary data.</text>
</comment>
<keyword evidence="1" id="KW-0472">Membrane</keyword>
<evidence type="ECO:0000313" key="3">
    <source>
        <dbReference type="Proteomes" id="UP000247755"/>
    </source>
</evidence>
<dbReference type="Proteomes" id="UP000247755">
    <property type="component" value="Unassembled WGS sequence"/>
</dbReference>
<gene>
    <name evidence="2" type="ORF">NA66_1001732</name>
</gene>
<feature type="transmembrane region" description="Helical" evidence="1">
    <location>
        <begin position="24"/>
        <end position="44"/>
    </location>
</feature>
<keyword evidence="1" id="KW-0812">Transmembrane</keyword>
<name>A0A318JLK1_BURPY</name>
<organism evidence="2 3">
    <name type="scientific">Burkholderia pyrrocinia</name>
    <name type="common">Pseudomonas pyrrocinia</name>
    <dbReference type="NCBI Taxonomy" id="60550"/>
    <lineage>
        <taxon>Bacteria</taxon>
        <taxon>Pseudomonadati</taxon>
        <taxon>Pseudomonadota</taxon>
        <taxon>Betaproteobacteria</taxon>
        <taxon>Burkholderiales</taxon>
        <taxon>Burkholderiaceae</taxon>
        <taxon>Burkholderia</taxon>
        <taxon>Burkholderia cepacia complex</taxon>
    </lineage>
</organism>
<protein>
    <submittedName>
        <fullName evidence="2">Uncharacterized protein</fullName>
    </submittedName>
</protein>